<sequence>MKLMVCGSTQIDGPCGLEFSTIRPFTSCLEALPTYHLNEFEITQLINKEVTLGVFVEKEPVKGVDRDGYILEEVGDTFTYGKVPMAFRSFGYGTQWSKFIKDSTLLGSLLGFTREVFPLIMFLFILYMLYFTNPVG</sequence>
<proteinExistence type="predicted"/>
<keyword evidence="1" id="KW-0812">Transmembrane</keyword>
<dbReference type="Proteomes" id="UP001630127">
    <property type="component" value="Unassembled WGS sequence"/>
</dbReference>
<dbReference type="AlphaFoldDB" id="A0ABD2ZEB4"/>
<organism evidence="2 3">
    <name type="scientific">Cinchona calisaya</name>
    <dbReference type="NCBI Taxonomy" id="153742"/>
    <lineage>
        <taxon>Eukaryota</taxon>
        <taxon>Viridiplantae</taxon>
        <taxon>Streptophyta</taxon>
        <taxon>Embryophyta</taxon>
        <taxon>Tracheophyta</taxon>
        <taxon>Spermatophyta</taxon>
        <taxon>Magnoliopsida</taxon>
        <taxon>eudicotyledons</taxon>
        <taxon>Gunneridae</taxon>
        <taxon>Pentapetalae</taxon>
        <taxon>asterids</taxon>
        <taxon>lamiids</taxon>
        <taxon>Gentianales</taxon>
        <taxon>Rubiaceae</taxon>
        <taxon>Cinchonoideae</taxon>
        <taxon>Cinchoneae</taxon>
        <taxon>Cinchona</taxon>
    </lineage>
</organism>
<comment type="caution">
    <text evidence="2">The sequence shown here is derived from an EMBL/GenBank/DDBJ whole genome shotgun (WGS) entry which is preliminary data.</text>
</comment>
<keyword evidence="3" id="KW-1185">Reference proteome</keyword>
<keyword evidence="1" id="KW-1133">Transmembrane helix</keyword>
<evidence type="ECO:0000313" key="2">
    <source>
        <dbReference type="EMBL" id="KAL3516655.1"/>
    </source>
</evidence>
<protein>
    <submittedName>
        <fullName evidence="2">Uncharacterized protein</fullName>
    </submittedName>
</protein>
<reference evidence="2 3" key="1">
    <citation type="submission" date="2024-11" db="EMBL/GenBank/DDBJ databases">
        <title>A near-complete genome assembly of Cinchona calisaya.</title>
        <authorList>
            <person name="Lian D.C."/>
            <person name="Zhao X.W."/>
            <person name="Wei L."/>
        </authorList>
    </citation>
    <scope>NUCLEOTIDE SEQUENCE [LARGE SCALE GENOMIC DNA]</scope>
    <source>
        <tissue evidence="2">Nenye</tissue>
    </source>
</reference>
<feature type="transmembrane region" description="Helical" evidence="1">
    <location>
        <begin position="105"/>
        <end position="130"/>
    </location>
</feature>
<name>A0ABD2ZEB4_9GENT</name>
<evidence type="ECO:0000313" key="3">
    <source>
        <dbReference type="Proteomes" id="UP001630127"/>
    </source>
</evidence>
<gene>
    <name evidence="2" type="ORF">ACH5RR_023557</name>
</gene>
<keyword evidence="1" id="KW-0472">Membrane</keyword>
<dbReference type="EMBL" id="JBJUIK010000010">
    <property type="protein sequence ID" value="KAL3516655.1"/>
    <property type="molecule type" value="Genomic_DNA"/>
</dbReference>
<accession>A0ABD2ZEB4</accession>
<evidence type="ECO:0000256" key="1">
    <source>
        <dbReference type="SAM" id="Phobius"/>
    </source>
</evidence>